<dbReference type="PANTHER" id="PTHR10695">
    <property type="entry name" value="DEPHOSPHO-COA KINASE-RELATED"/>
    <property type="match status" value="1"/>
</dbReference>
<dbReference type="Pfam" id="PF01467">
    <property type="entry name" value="CTP_transf_like"/>
    <property type="match status" value="1"/>
</dbReference>
<dbReference type="EMBL" id="LT635759">
    <property type="protein sequence ID" value="SGZ54272.1"/>
    <property type="molecule type" value="Genomic_DNA"/>
</dbReference>
<dbReference type="AlphaFoldDB" id="A0A1L0DED3"/>
<organism evidence="2 3">
    <name type="scientific">Sungouiella intermedia</name>
    <dbReference type="NCBI Taxonomy" id="45354"/>
    <lineage>
        <taxon>Eukaryota</taxon>
        <taxon>Fungi</taxon>
        <taxon>Dikarya</taxon>
        <taxon>Ascomycota</taxon>
        <taxon>Saccharomycotina</taxon>
        <taxon>Pichiomycetes</taxon>
        <taxon>Metschnikowiaceae</taxon>
        <taxon>Sungouiella</taxon>
    </lineage>
</organism>
<protein>
    <submittedName>
        <fullName evidence="2">CIC11C00000002817</fullName>
    </submittedName>
</protein>
<dbReference type="GO" id="GO:0015937">
    <property type="term" value="P:coenzyme A biosynthetic process"/>
    <property type="evidence" value="ECO:0007669"/>
    <property type="project" value="TreeGrafter"/>
</dbReference>
<keyword evidence="3" id="KW-1185">Reference proteome</keyword>
<dbReference type="InterPro" id="IPR014729">
    <property type="entry name" value="Rossmann-like_a/b/a_fold"/>
</dbReference>
<evidence type="ECO:0000259" key="1">
    <source>
        <dbReference type="Pfam" id="PF01467"/>
    </source>
</evidence>
<proteinExistence type="predicted"/>
<dbReference type="STRING" id="45354.A0A1L0DED3"/>
<dbReference type="Proteomes" id="UP000182334">
    <property type="component" value="Chromosome IV"/>
</dbReference>
<gene>
    <name evidence="2" type="ORF">SAMEA4029010_CIC11G00000002817</name>
</gene>
<sequence>MSFPLIYIQSPESKDYEKFFNEVLKRLSGDVSGIDVLVGDTIESTGELNEVLLHLYPQLRRISAEKGFTYRFDIDVLINVPVPSKGGKAFCPEDEKVDMTNVEYIPAPVPARQSEDNYDWGLAYKEVETSAVGGTFDHIHDGHKILLLMTAFAAKRKIIVGVTGPKLLVKKKFAEFMEPLSTRVLKVCKFLQKVASPGVSFHIYQINDICGPTGFLRAIDALIISQETVKGGEFVNNYRKERDYPAIEIVVVKVIGGDGSGDETNNWKGKLSSTDIREEEYKTLH</sequence>
<evidence type="ECO:0000313" key="3">
    <source>
        <dbReference type="Proteomes" id="UP000182334"/>
    </source>
</evidence>
<reference evidence="2 3" key="1">
    <citation type="submission" date="2016-10" db="EMBL/GenBank/DDBJ databases">
        <authorList>
            <person name="de Groot N.N."/>
        </authorList>
    </citation>
    <scope>NUCLEOTIDE SEQUENCE [LARGE SCALE GENOMIC DNA]</scope>
    <source>
        <strain evidence="2 3">CBS 141442</strain>
    </source>
</reference>
<dbReference type="InterPro" id="IPR004821">
    <property type="entry name" value="Cyt_trans-like"/>
</dbReference>
<name>A0A1L0DED3_9ASCO</name>
<feature type="domain" description="Cytidyltransferase-like" evidence="1">
    <location>
        <begin position="132"/>
        <end position="278"/>
    </location>
</feature>
<dbReference type="GO" id="GO:0004140">
    <property type="term" value="F:dephospho-CoA kinase activity"/>
    <property type="evidence" value="ECO:0007669"/>
    <property type="project" value="TreeGrafter"/>
</dbReference>
<accession>A0A1L0DED3</accession>
<dbReference type="OrthoDB" id="330671at2759"/>
<dbReference type="SUPFAM" id="SSF52374">
    <property type="entry name" value="Nucleotidylyl transferase"/>
    <property type="match status" value="1"/>
</dbReference>
<evidence type="ECO:0000313" key="2">
    <source>
        <dbReference type="EMBL" id="SGZ54272.1"/>
    </source>
</evidence>
<dbReference type="Gene3D" id="3.40.50.620">
    <property type="entry name" value="HUPs"/>
    <property type="match status" value="1"/>
</dbReference>
<dbReference type="PANTHER" id="PTHR10695:SF46">
    <property type="entry name" value="BIFUNCTIONAL COENZYME A SYNTHASE-RELATED"/>
    <property type="match status" value="1"/>
</dbReference>